<dbReference type="OrthoDB" id="674043at2"/>
<dbReference type="InterPro" id="IPR032593">
    <property type="entry name" value="DUF4907"/>
</dbReference>
<dbReference type="Proteomes" id="UP000266691">
    <property type="component" value="Unassembled WGS sequence"/>
</dbReference>
<dbReference type="AlphaFoldDB" id="A0A3A1NRI1"/>
<dbReference type="Pfam" id="PF16250">
    <property type="entry name" value="DUF4907"/>
    <property type="match status" value="1"/>
</dbReference>
<organism evidence="2 4">
    <name type="scientific">Flagellimonas pelagia</name>
    <dbReference type="NCBI Taxonomy" id="2306998"/>
    <lineage>
        <taxon>Bacteria</taxon>
        <taxon>Pseudomonadati</taxon>
        <taxon>Bacteroidota</taxon>
        <taxon>Flavobacteriia</taxon>
        <taxon>Flavobacteriales</taxon>
        <taxon>Flavobacteriaceae</taxon>
        <taxon>Flagellimonas</taxon>
    </lineage>
</organism>
<evidence type="ECO:0000313" key="5">
    <source>
        <dbReference type="Proteomes" id="UP000321621"/>
    </source>
</evidence>
<dbReference type="EMBL" id="VNWK01000009">
    <property type="protein sequence ID" value="TXJ99622.1"/>
    <property type="molecule type" value="Genomic_DNA"/>
</dbReference>
<reference evidence="3 5" key="2">
    <citation type="submission" date="2019-07" db="EMBL/GenBank/DDBJ databases">
        <title>Draft genome of two Muricauda strains isolated from deep sea.</title>
        <authorList>
            <person name="Sun C."/>
        </authorList>
    </citation>
    <scope>NUCLEOTIDE SEQUENCE [LARGE SCALE GENOMIC DNA]</scope>
    <source>
        <strain evidence="3 5">72</strain>
    </source>
</reference>
<evidence type="ECO:0000313" key="2">
    <source>
        <dbReference type="EMBL" id="RIV46737.1"/>
    </source>
</evidence>
<comment type="caution">
    <text evidence="2">The sequence shown here is derived from an EMBL/GenBank/DDBJ whole genome shotgun (WGS) entry which is preliminary data.</text>
</comment>
<keyword evidence="1" id="KW-0472">Membrane</keyword>
<evidence type="ECO:0000313" key="3">
    <source>
        <dbReference type="EMBL" id="TXJ99622.1"/>
    </source>
</evidence>
<evidence type="ECO:0000313" key="4">
    <source>
        <dbReference type="Proteomes" id="UP000266691"/>
    </source>
</evidence>
<dbReference type="Proteomes" id="UP000321621">
    <property type="component" value="Unassembled WGS sequence"/>
</dbReference>
<name>A0A3A1NRI1_9FLAO</name>
<evidence type="ECO:0000256" key="1">
    <source>
        <dbReference type="SAM" id="Phobius"/>
    </source>
</evidence>
<keyword evidence="1" id="KW-1133">Transmembrane helix</keyword>
<proteinExistence type="predicted"/>
<dbReference type="RefSeq" id="WP_119645906.1">
    <property type="nucleotide sequence ID" value="NZ_QXFI01000009.1"/>
</dbReference>
<keyword evidence="1" id="KW-0812">Transmembrane</keyword>
<protein>
    <submittedName>
        <fullName evidence="2">DUF4907 domain-containing protein</fullName>
    </submittedName>
</protein>
<dbReference type="EMBL" id="QXFI01000009">
    <property type="protein sequence ID" value="RIV46737.1"/>
    <property type="molecule type" value="Genomic_DNA"/>
</dbReference>
<reference evidence="2 4" key="1">
    <citation type="submission" date="2018-08" db="EMBL/GenBank/DDBJ databases">
        <title>Proposal of Muricauda 72 sp.nov. and Muricauda NH166 sp.nov., isolated from seawater.</title>
        <authorList>
            <person name="Cheng H."/>
            <person name="Wu Y.-H."/>
            <person name="Guo L.-L."/>
            <person name="Xu X.-W."/>
        </authorList>
    </citation>
    <scope>NUCLEOTIDE SEQUENCE [LARGE SCALE GENOMIC DNA]</scope>
    <source>
        <strain evidence="2 4">72</strain>
    </source>
</reference>
<feature type="transmembrane region" description="Helical" evidence="1">
    <location>
        <begin position="7"/>
        <end position="26"/>
    </location>
</feature>
<gene>
    <name evidence="2" type="ORF">D2V05_01900</name>
    <name evidence="3" type="ORF">FQ017_01885</name>
</gene>
<accession>A0A3A1NRI1</accession>
<sequence>MKNITKIVAPILILGLFLYGVTHFSFDEKIQEPILRKEVIKVHNGYGYQIFSGEKLLVQQEFIPAVRGNQPFQSAKDARKVANLVIKKIQDRTSPQVSVDELKELEIVFSGQ</sequence>
<keyword evidence="5" id="KW-1185">Reference proteome</keyword>